<dbReference type="InterPro" id="IPR006076">
    <property type="entry name" value="FAD-dep_OxRdtase"/>
</dbReference>
<comment type="caution">
    <text evidence="3">The sequence shown here is derived from an EMBL/GenBank/DDBJ whole genome shotgun (WGS) entry which is preliminary data.</text>
</comment>
<organism evidence="3 4">
    <name type="scientific">Sphingomonas cynarae</name>
    <dbReference type="NCBI Taxonomy" id="930197"/>
    <lineage>
        <taxon>Bacteria</taxon>
        <taxon>Pseudomonadati</taxon>
        <taxon>Pseudomonadota</taxon>
        <taxon>Alphaproteobacteria</taxon>
        <taxon>Sphingomonadales</taxon>
        <taxon>Sphingomonadaceae</taxon>
        <taxon>Sphingomonas</taxon>
    </lineage>
</organism>
<keyword evidence="4" id="KW-1185">Reference proteome</keyword>
<dbReference type="EMBL" id="BAABBF010000004">
    <property type="protein sequence ID" value="GAA3711384.1"/>
    <property type="molecule type" value="Genomic_DNA"/>
</dbReference>
<evidence type="ECO:0000256" key="1">
    <source>
        <dbReference type="ARBA" id="ARBA00023002"/>
    </source>
</evidence>
<dbReference type="Gene3D" id="3.50.50.60">
    <property type="entry name" value="FAD/NAD(P)-binding domain"/>
    <property type="match status" value="2"/>
</dbReference>
<accession>A0ABP7DX73</accession>
<proteinExistence type="predicted"/>
<evidence type="ECO:0000313" key="4">
    <source>
        <dbReference type="Proteomes" id="UP001500523"/>
    </source>
</evidence>
<dbReference type="Pfam" id="PF01266">
    <property type="entry name" value="DAO"/>
    <property type="match status" value="1"/>
</dbReference>
<keyword evidence="1" id="KW-0560">Oxidoreductase</keyword>
<protein>
    <submittedName>
        <fullName evidence="3">FAD-dependent oxidoreductase</fullName>
    </submittedName>
</protein>
<feature type="domain" description="FAD dependent oxidoreductase" evidence="2">
    <location>
        <begin position="3"/>
        <end position="385"/>
    </location>
</feature>
<dbReference type="PANTHER" id="PTHR13847:SF289">
    <property type="entry name" value="GLYCINE OXIDASE"/>
    <property type="match status" value="1"/>
</dbReference>
<dbReference type="Proteomes" id="UP001500523">
    <property type="component" value="Unassembled WGS sequence"/>
</dbReference>
<sequence length="403" mass="42499">MTVAVIGGGVVGRAVALSLARRGERVRMIDPAADRSAPSWGNAGHLATEQVAPLASPATIRSVPGRLFARGGPLDLPVAQAGTWLPFAIRLLAASTPARFTAGSAALRGLLAGAMPAWRRLVAAVDAGDLLREDGHFVTWPDAVRAAAGIARWRAADIGTTRIDAATDAEFARLRSLSPQVAAAIRFTGSGQIADLDQLAQALDAALAAAGVETVRDTATLFRDGDRMTIRGIAADRIVIAAGIGSAAPMAAAGHRVPLIAERGYHIRGQAERWPADVPPVVFEDRSIIVTRYADSVQVAGFVELGRADAAPDPRKWVRLERHVAELGLPIAGPFRRWMGARPTLPDYLPAIGRSTRADNLYYAFGHQHLGLTLAAVTGELVADLLTDATPAIDLSPFAIDRF</sequence>
<dbReference type="RefSeq" id="WP_344693291.1">
    <property type="nucleotide sequence ID" value="NZ_BAABBF010000004.1"/>
</dbReference>
<evidence type="ECO:0000313" key="3">
    <source>
        <dbReference type="EMBL" id="GAA3711384.1"/>
    </source>
</evidence>
<dbReference type="InterPro" id="IPR036188">
    <property type="entry name" value="FAD/NAD-bd_sf"/>
</dbReference>
<dbReference type="PANTHER" id="PTHR13847">
    <property type="entry name" value="SARCOSINE DEHYDROGENASE-RELATED"/>
    <property type="match status" value="1"/>
</dbReference>
<dbReference type="SUPFAM" id="SSF54373">
    <property type="entry name" value="FAD-linked reductases, C-terminal domain"/>
    <property type="match status" value="1"/>
</dbReference>
<dbReference type="SUPFAM" id="SSF51905">
    <property type="entry name" value="FAD/NAD(P)-binding domain"/>
    <property type="match status" value="1"/>
</dbReference>
<reference evidence="4" key="1">
    <citation type="journal article" date="2019" name="Int. J. Syst. Evol. Microbiol.">
        <title>The Global Catalogue of Microorganisms (GCM) 10K type strain sequencing project: providing services to taxonomists for standard genome sequencing and annotation.</title>
        <authorList>
            <consortium name="The Broad Institute Genomics Platform"/>
            <consortium name="The Broad Institute Genome Sequencing Center for Infectious Disease"/>
            <person name="Wu L."/>
            <person name="Ma J."/>
        </authorList>
    </citation>
    <scope>NUCLEOTIDE SEQUENCE [LARGE SCALE GENOMIC DNA]</scope>
    <source>
        <strain evidence="4">JCM 17498</strain>
    </source>
</reference>
<name>A0ABP7DX73_9SPHN</name>
<gene>
    <name evidence="3" type="ORF">GCM10022268_20490</name>
</gene>
<evidence type="ECO:0000259" key="2">
    <source>
        <dbReference type="Pfam" id="PF01266"/>
    </source>
</evidence>
<dbReference type="Gene3D" id="3.30.9.10">
    <property type="entry name" value="D-Amino Acid Oxidase, subunit A, domain 2"/>
    <property type="match status" value="1"/>
</dbReference>